<protein>
    <recommendedName>
        <fullName evidence="1">RNase H type-1 domain-containing protein</fullName>
    </recommendedName>
</protein>
<dbReference type="InterPro" id="IPR002156">
    <property type="entry name" value="RNaseH_domain"/>
</dbReference>
<gene>
    <name evidence="2" type="ORF">COS49_00345</name>
</gene>
<evidence type="ECO:0000313" key="3">
    <source>
        <dbReference type="Proteomes" id="UP000229894"/>
    </source>
</evidence>
<dbReference type="InterPro" id="IPR036397">
    <property type="entry name" value="RNaseH_sf"/>
</dbReference>
<name>A0A2M7BV87_9BACT</name>
<evidence type="ECO:0000313" key="2">
    <source>
        <dbReference type="EMBL" id="PIV10468.1"/>
    </source>
</evidence>
<sequence length="148" mass="16878">MKITIYTDGGARGNPGPAAIGVVIKKEGQTLKKYFQFIGEATNNQAEYEAVIFALKKVKLLFGRKKAKTMALEVYTDSELMARQLNHQYKIKEEDLQPLFLKVWNLILNFGQVSFKHILRQQNKEADRLVNQALDKEEKTSTLPGFET</sequence>
<dbReference type="PROSITE" id="PS50879">
    <property type="entry name" value="RNASE_H_1"/>
    <property type="match status" value="1"/>
</dbReference>
<dbReference type="PANTHER" id="PTHR46387">
    <property type="entry name" value="POLYNUCLEOTIDYL TRANSFERASE, RIBONUCLEASE H-LIKE SUPERFAMILY PROTEIN"/>
    <property type="match status" value="1"/>
</dbReference>
<evidence type="ECO:0000259" key="1">
    <source>
        <dbReference type="PROSITE" id="PS50879"/>
    </source>
</evidence>
<dbReference type="Gene3D" id="3.30.420.10">
    <property type="entry name" value="Ribonuclease H-like superfamily/Ribonuclease H"/>
    <property type="match status" value="1"/>
</dbReference>
<dbReference type="SUPFAM" id="SSF53098">
    <property type="entry name" value="Ribonuclease H-like"/>
    <property type="match status" value="1"/>
</dbReference>
<feature type="domain" description="RNase H type-1" evidence="1">
    <location>
        <begin position="1"/>
        <end position="135"/>
    </location>
</feature>
<dbReference type="AlphaFoldDB" id="A0A2M7BV87"/>
<dbReference type="GO" id="GO:0004523">
    <property type="term" value="F:RNA-DNA hybrid ribonuclease activity"/>
    <property type="evidence" value="ECO:0007669"/>
    <property type="project" value="InterPro"/>
</dbReference>
<comment type="caution">
    <text evidence="2">The sequence shown here is derived from an EMBL/GenBank/DDBJ whole genome shotgun (WGS) entry which is preliminary data.</text>
</comment>
<dbReference type="InterPro" id="IPR012337">
    <property type="entry name" value="RNaseH-like_sf"/>
</dbReference>
<reference evidence="3" key="1">
    <citation type="submission" date="2017-09" db="EMBL/GenBank/DDBJ databases">
        <title>Depth-based differentiation of microbial function through sediment-hosted aquifers and enrichment of novel symbionts in the deep terrestrial subsurface.</title>
        <authorList>
            <person name="Probst A.J."/>
            <person name="Ladd B."/>
            <person name="Jarett J.K."/>
            <person name="Geller-Mcgrath D.E."/>
            <person name="Sieber C.M.K."/>
            <person name="Emerson J.B."/>
            <person name="Anantharaman K."/>
            <person name="Thomas B.C."/>
            <person name="Malmstrom R."/>
            <person name="Stieglmeier M."/>
            <person name="Klingl A."/>
            <person name="Woyke T."/>
            <person name="Ryan C.M."/>
            <person name="Banfield J.F."/>
        </authorList>
    </citation>
    <scope>NUCLEOTIDE SEQUENCE [LARGE SCALE GENOMIC DNA]</scope>
</reference>
<dbReference type="EMBL" id="PEUX01000006">
    <property type="protein sequence ID" value="PIV10468.1"/>
    <property type="molecule type" value="Genomic_DNA"/>
</dbReference>
<accession>A0A2M7BV87</accession>
<dbReference type="Proteomes" id="UP000229894">
    <property type="component" value="Unassembled WGS sequence"/>
</dbReference>
<dbReference type="CDD" id="cd09279">
    <property type="entry name" value="RNase_HI_like"/>
    <property type="match status" value="1"/>
</dbReference>
<organism evidence="2 3">
    <name type="scientific">Candidatus Portnoybacteria bacterium CG03_land_8_20_14_0_80_41_10</name>
    <dbReference type="NCBI Taxonomy" id="1974808"/>
    <lineage>
        <taxon>Bacteria</taxon>
        <taxon>Candidatus Portnoyibacteriota</taxon>
    </lineage>
</organism>
<dbReference type="GO" id="GO:0003676">
    <property type="term" value="F:nucleic acid binding"/>
    <property type="evidence" value="ECO:0007669"/>
    <property type="project" value="InterPro"/>
</dbReference>
<proteinExistence type="predicted"/>
<dbReference type="PANTHER" id="PTHR46387:SF2">
    <property type="entry name" value="RIBONUCLEASE HI"/>
    <property type="match status" value="1"/>
</dbReference>
<dbReference type="Pfam" id="PF13456">
    <property type="entry name" value="RVT_3"/>
    <property type="match status" value="1"/>
</dbReference>